<evidence type="ECO:0000313" key="3">
    <source>
        <dbReference type="Proteomes" id="UP000177050"/>
    </source>
</evidence>
<dbReference type="GO" id="GO:0016226">
    <property type="term" value="P:iron-sulfur cluster assembly"/>
    <property type="evidence" value="ECO:0007669"/>
    <property type="project" value="InterPro"/>
</dbReference>
<dbReference type="InterPro" id="IPR055346">
    <property type="entry name" value="Fe-S_cluster_assembly_SufBD"/>
</dbReference>
<dbReference type="PANTHER" id="PTHR43575">
    <property type="entry name" value="PROTEIN ABCI7, CHLOROPLASTIC"/>
    <property type="match status" value="1"/>
</dbReference>
<reference evidence="2 3" key="1">
    <citation type="journal article" date="2016" name="Nat. Commun.">
        <title>Thousands of microbial genomes shed light on interconnected biogeochemical processes in an aquifer system.</title>
        <authorList>
            <person name="Anantharaman K."/>
            <person name="Brown C.T."/>
            <person name="Hug L.A."/>
            <person name="Sharon I."/>
            <person name="Castelle C.J."/>
            <person name="Probst A.J."/>
            <person name="Thomas B.C."/>
            <person name="Singh A."/>
            <person name="Wilkins M.J."/>
            <person name="Karaoz U."/>
            <person name="Brodie E.L."/>
            <person name="Williams K.H."/>
            <person name="Hubbard S.S."/>
            <person name="Banfield J.F."/>
        </authorList>
    </citation>
    <scope>NUCLEOTIDE SEQUENCE [LARGE SCALE GENOMIC DNA]</scope>
</reference>
<dbReference type="Proteomes" id="UP000177050">
    <property type="component" value="Unassembled WGS sequence"/>
</dbReference>
<dbReference type="SUPFAM" id="SSF101960">
    <property type="entry name" value="Stabilizer of iron transporter SufD"/>
    <property type="match status" value="1"/>
</dbReference>
<accession>A0A1F7L016</accession>
<protein>
    <recommendedName>
        <fullName evidence="1">SUF system FeS cluster assembly SufBD core domain-containing protein</fullName>
    </recommendedName>
</protein>
<gene>
    <name evidence="2" type="ORF">A3K52_01655</name>
</gene>
<comment type="caution">
    <text evidence="2">The sequence shown here is derived from an EMBL/GenBank/DDBJ whole genome shotgun (WGS) entry which is preliminary data.</text>
</comment>
<dbReference type="InterPro" id="IPR037284">
    <property type="entry name" value="SUF_FeS_clus_asmbl_SufBD_sf"/>
</dbReference>
<feature type="domain" description="SUF system FeS cluster assembly SufBD core" evidence="1">
    <location>
        <begin position="33"/>
        <end position="175"/>
    </location>
</feature>
<dbReference type="EMBL" id="MGBR01000001">
    <property type="protein sequence ID" value="OGK73482.1"/>
    <property type="molecule type" value="Genomic_DNA"/>
</dbReference>
<organism evidence="2 3">
    <name type="scientific">Candidatus Roizmanbacteria bacterium RIFOXYD1_FULL_38_12</name>
    <dbReference type="NCBI Taxonomy" id="1802093"/>
    <lineage>
        <taxon>Bacteria</taxon>
        <taxon>Candidatus Roizmaniibacteriota</taxon>
    </lineage>
</organism>
<evidence type="ECO:0000313" key="2">
    <source>
        <dbReference type="EMBL" id="OGK73482.1"/>
    </source>
</evidence>
<sequence length="204" mass="23406">MEHTIFTLITNITKTSKKNLSFSKSGKYIVFFYNLSGELTFRIKSRGVELYIFGLYTGAKKNTFRLKTIQHHLAPESKSDLYIGGVFGDSSTFFHEGLIKVDRDAQKTHAYQINQNIILSKEVFISSKPDLEILANDVFCTHASTTGKLNKEELFSIQSRGVDRNNSERLMINGFIKNIFRNIETNGRFDELEKNKKTILKQYA</sequence>
<dbReference type="InterPro" id="IPR000825">
    <property type="entry name" value="SUF_FeS_clus_asmbl_SufBD_core"/>
</dbReference>
<dbReference type="Pfam" id="PF01458">
    <property type="entry name" value="SUFBD_core"/>
    <property type="match status" value="1"/>
</dbReference>
<proteinExistence type="predicted"/>
<evidence type="ECO:0000259" key="1">
    <source>
        <dbReference type="Pfam" id="PF01458"/>
    </source>
</evidence>
<dbReference type="AlphaFoldDB" id="A0A1F7L016"/>
<dbReference type="PANTHER" id="PTHR43575:SF1">
    <property type="entry name" value="PROTEIN ABCI7, CHLOROPLASTIC"/>
    <property type="match status" value="1"/>
</dbReference>
<name>A0A1F7L016_9BACT</name>